<dbReference type="AlphaFoldDB" id="A0A431VES4"/>
<evidence type="ECO:0000313" key="1">
    <source>
        <dbReference type="EMBL" id="RTR17901.1"/>
    </source>
</evidence>
<dbReference type="Gene3D" id="3.70.10.10">
    <property type="match status" value="1"/>
</dbReference>
<gene>
    <name evidence="1" type="ORF">EJ104_13725</name>
</gene>
<sequence length="173" mass="18487">MLQGAGEGSVTLSALAEWEGKGLVKLLQVAGPGLLLHLPGADVETPDWRKAVPASRVVMKWPRAAVLNALEGLSLVAERTMNSRVTLVPGKEKLEFFVESDQGSASGVVVLPEQVKSRDKEVLGQPLSINGQYLAEAVRSAPAEDLEVSLCNRHKPLALRCGPYSALVTVLRN</sequence>
<dbReference type="Proteomes" id="UP000277766">
    <property type="component" value="Unassembled WGS sequence"/>
</dbReference>
<dbReference type="EMBL" id="RXPE01000070">
    <property type="protein sequence ID" value="RTR17901.1"/>
    <property type="molecule type" value="Genomic_DNA"/>
</dbReference>
<keyword evidence="2" id="KW-1185">Reference proteome</keyword>
<reference evidence="1 2" key="1">
    <citation type="submission" date="2018-12" db="EMBL/GenBank/DDBJ databases">
        <title>Deinococcus radiophilus ATCC 27603 genome sequencing and assembly.</title>
        <authorList>
            <person name="Maclea K.S."/>
            <person name="Maynard C.R."/>
        </authorList>
    </citation>
    <scope>NUCLEOTIDE SEQUENCE [LARGE SCALE GENOMIC DNA]</scope>
    <source>
        <strain evidence="1 2">ATCC 27603</strain>
    </source>
</reference>
<name>A0A431VES4_9DEIO</name>
<evidence type="ECO:0008006" key="3">
    <source>
        <dbReference type="Google" id="ProtNLM"/>
    </source>
</evidence>
<comment type="caution">
    <text evidence="1">The sequence shown here is derived from an EMBL/GenBank/DDBJ whole genome shotgun (WGS) entry which is preliminary data.</text>
</comment>
<proteinExistence type="predicted"/>
<evidence type="ECO:0000313" key="2">
    <source>
        <dbReference type="Proteomes" id="UP000277766"/>
    </source>
</evidence>
<organism evidence="1 2">
    <name type="scientific">Deinococcus radiophilus</name>
    <dbReference type="NCBI Taxonomy" id="32062"/>
    <lineage>
        <taxon>Bacteria</taxon>
        <taxon>Thermotogati</taxon>
        <taxon>Deinococcota</taxon>
        <taxon>Deinococci</taxon>
        <taxon>Deinococcales</taxon>
        <taxon>Deinococcaceae</taxon>
        <taxon>Deinococcus</taxon>
    </lineage>
</organism>
<protein>
    <recommendedName>
        <fullName evidence="3">DNA polymerase III beta sliding clamp C-terminal domain-containing protein</fullName>
    </recommendedName>
</protein>
<dbReference type="RefSeq" id="WP_126353700.1">
    <property type="nucleotide sequence ID" value="NZ_CP086380.1"/>
</dbReference>
<accession>A0A431VES4</accession>